<evidence type="ECO:0000313" key="2">
    <source>
        <dbReference type="EMBL" id="KAA9301196.1"/>
    </source>
</evidence>
<gene>
    <name evidence="2" type="ORF">F6I03_04825</name>
</gene>
<dbReference type="InterPro" id="IPR018658">
    <property type="entry name" value="DUF2089"/>
</dbReference>
<feature type="domain" description="DUF2089" evidence="1">
    <location>
        <begin position="7"/>
        <end position="52"/>
    </location>
</feature>
<dbReference type="AlphaFoldDB" id="A0A5N1GLJ9"/>
<dbReference type="RefSeq" id="WP_070430215.1">
    <property type="nucleotide sequence ID" value="NZ_VYWO01000002.1"/>
</dbReference>
<dbReference type="Pfam" id="PF09862">
    <property type="entry name" value="DUF2089"/>
    <property type="match status" value="1"/>
</dbReference>
<evidence type="ECO:0000313" key="3">
    <source>
        <dbReference type="Proteomes" id="UP000327148"/>
    </source>
</evidence>
<dbReference type="EMBL" id="VYWO01000002">
    <property type="protein sequence ID" value="KAA9301196.1"/>
    <property type="molecule type" value="Genomic_DNA"/>
</dbReference>
<dbReference type="OrthoDB" id="9797643at2"/>
<comment type="caution">
    <text evidence="2">The sequence shown here is derived from an EMBL/GenBank/DDBJ whole genome shotgun (WGS) entry which is preliminary data.</text>
</comment>
<name>A0A5N1GLJ9_9LACT</name>
<dbReference type="Proteomes" id="UP000327148">
    <property type="component" value="Unassembled WGS sequence"/>
</dbReference>
<organism evidence="2 3">
    <name type="scientific">Aerococcus sanguinicola</name>
    <dbReference type="NCBI Taxonomy" id="119206"/>
    <lineage>
        <taxon>Bacteria</taxon>
        <taxon>Bacillati</taxon>
        <taxon>Bacillota</taxon>
        <taxon>Bacilli</taxon>
        <taxon>Lactobacillales</taxon>
        <taxon>Aerococcaceae</taxon>
        <taxon>Aerococcus</taxon>
    </lineage>
</organism>
<accession>A0A5N1GLJ9</accession>
<protein>
    <submittedName>
        <fullName evidence="2">DUF2089 domain-containing protein</fullName>
    </submittedName>
</protein>
<sequence length="92" mass="11309">MYWFHYLTIEERKFLKIFILSAGSIKKTSKAYYQSYKKTRKMLDQIIQKIHYFETEDYDYLVMELKDLHQAEDISDTVLRRLLDVHQKYNCS</sequence>
<proteinExistence type="predicted"/>
<reference evidence="2 3" key="1">
    <citation type="submission" date="2019-09" db="EMBL/GenBank/DDBJ databases">
        <title>Draft genome sequence assemblies of isolates from the urinary tract.</title>
        <authorList>
            <person name="Mores C.R."/>
            <person name="Putonti C."/>
            <person name="Wolfe A.J."/>
        </authorList>
    </citation>
    <scope>NUCLEOTIDE SEQUENCE [LARGE SCALE GENOMIC DNA]</scope>
    <source>
        <strain evidence="2 3">UMB623</strain>
    </source>
</reference>
<evidence type="ECO:0000259" key="1">
    <source>
        <dbReference type="Pfam" id="PF09862"/>
    </source>
</evidence>